<feature type="region of interest" description="Disordered" evidence="1">
    <location>
        <begin position="50"/>
        <end position="84"/>
    </location>
</feature>
<dbReference type="InterPro" id="IPR011723">
    <property type="entry name" value="Znf/thioredoxin_put"/>
</dbReference>
<organism evidence="3 4">
    <name type="scientific">Lampropedia hyalina DSM 16112</name>
    <dbReference type="NCBI Taxonomy" id="1122156"/>
    <lineage>
        <taxon>Bacteria</taxon>
        <taxon>Pseudomonadati</taxon>
        <taxon>Pseudomonadota</taxon>
        <taxon>Betaproteobacteria</taxon>
        <taxon>Burkholderiales</taxon>
        <taxon>Comamonadaceae</taxon>
        <taxon>Lampropedia</taxon>
    </lineage>
</organism>
<dbReference type="AlphaFoldDB" id="A0A1M4VSZ0"/>
<evidence type="ECO:0000259" key="2">
    <source>
        <dbReference type="Pfam" id="PF13719"/>
    </source>
</evidence>
<gene>
    <name evidence="3" type="ORF">SAMN02745117_00717</name>
</gene>
<dbReference type="OrthoDB" id="5294582at2"/>
<protein>
    <submittedName>
        <fullName evidence="3">MJ0042 family finger-like domain-containing protein</fullName>
    </submittedName>
</protein>
<feature type="domain" description="Zinc finger/thioredoxin putative" evidence="2">
    <location>
        <begin position="4"/>
        <end position="38"/>
    </location>
</feature>
<proteinExistence type="predicted"/>
<evidence type="ECO:0000256" key="1">
    <source>
        <dbReference type="SAM" id="MobiDB-lite"/>
    </source>
</evidence>
<keyword evidence="4" id="KW-1185">Reference proteome</keyword>
<dbReference type="STRING" id="1122156.SAMN02745117_00717"/>
<dbReference type="Proteomes" id="UP000184327">
    <property type="component" value="Unassembled WGS sequence"/>
</dbReference>
<feature type="compositionally biased region" description="Polar residues" evidence="1">
    <location>
        <begin position="160"/>
        <end position="175"/>
    </location>
</feature>
<feature type="compositionally biased region" description="Low complexity" evidence="1">
    <location>
        <begin position="120"/>
        <end position="131"/>
    </location>
</feature>
<evidence type="ECO:0000313" key="3">
    <source>
        <dbReference type="EMBL" id="SHE71923.1"/>
    </source>
</evidence>
<dbReference type="InterPro" id="IPR021834">
    <property type="entry name" value="DUF3426"/>
</dbReference>
<dbReference type="Pfam" id="PF11906">
    <property type="entry name" value="DUF3426"/>
    <property type="match status" value="1"/>
</dbReference>
<reference evidence="3 4" key="1">
    <citation type="submission" date="2016-11" db="EMBL/GenBank/DDBJ databases">
        <authorList>
            <person name="Jaros S."/>
            <person name="Januszkiewicz K."/>
            <person name="Wedrychowicz H."/>
        </authorList>
    </citation>
    <scope>NUCLEOTIDE SEQUENCE [LARGE SCALE GENOMIC DNA]</scope>
    <source>
        <strain evidence="3 4">DSM 16112</strain>
    </source>
</reference>
<dbReference type="Pfam" id="PF13719">
    <property type="entry name" value="Zn_ribbon_5"/>
    <property type="match status" value="1"/>
</dbReference>
<feature type="compositionally biased region" description="Pro residues" evidence="1">
    <location>
        <begin position="63"/>
        <end position="82"/>
    </location>
</feature>
<name>A0A1M4VSZ0_9BURK</name>
<dbReference type="EMBL" id="FQUZ01000006">
    <property type="protein sequence ID" value="SHE71923.1"/>
    <property type="molecule type" value="Genomic_DNA"/>
</dbReference>
<dbReference type="RefSeq" id="WP_073354743.1">
    <property type="nucleotide sequence ID" value="NZ_FQUZ01000006.1"/>
</dbReference>
<accession>A0A1M4VSZ0</accession>
<dbReference type="NCBIfam" id="TIGR02098">
    <property type="entry name" value="MJ0042_CXXC"/>
    <property type="match status" value="1"/>
</dbReference>
<feature type="region of interest" description="Disordered" evidence="1">
    <location>
        <begin position="120"/>
        <end position="177"/>
    </location>
</feature>
<evidence type="ECO:0000313" key="4">
    <source>
        <dbReference type="Proteomes" id="UP000184327"/>
    </source>
</evidence>
<sequence length="346" mass="37795">MSHITRCPACQTLFRVSPEQLNVSQGLVRCGQCRHVFDGREHIVGSLDASVASGGSHTDHHPPVPPAPTPPDTPPDTAPPIPTADFRVDVHHWMHDSLYREKRLSGAIEYTLALPAPVAEPPSDAAAAPSPGNDSLQQAETEAEPVVAQPHTDTDPPLDSLQSVTAATNDGSDTQPEFIRHAQRQAFWRRKSVRAMLSLTATGLLTLLATQAAVQHSQLIAATYPDSRPLLDRLCQYAQCSTQPLQKLDFLTIDSSSLELTEPRTYTLTWSLRNHAPHWQAAPALEISLLNAAEQATIRRIVPASEWSQTAELAPRSLTENTHTLHIDAPDSSIAGYRLMILYPEN</sequence>